<evidence type="ECO:0000313" key="8">
    <source>
        <dbReference type="Proteomes" id="UP000002216"/>
    </source>
</evidence>
<accession>C7LX07</accession>
<feature type="transmembrane region" description="Helical" evidence="6">
    <location>
        <begin position="75"/>
        <end position="95"/>
    </location>
</feature>
<comment type="subcellular location">
    <subcellularLocation>
        <location evidence="1">Cell membrane</location>
        <topology evidence="1">Multi-pass membrane protein</topology>
    </subcellularLocation>
</comment>
<dbReference type="AlphaFoldDB" id="C7LX07"/>
<evidence type="ECO:0000313" key="7">
    <source>
        <dbReference type="EMBL" id="ACU91217.1"/>
    </source>
</evidence>
<evidence type="ECO:0000256" key="4">
    <source>
        <dbReference type="ARBA" id="ARBA00022989"/>
    </source>
</evidence>
<dbReference type="STRING" id="525897.Dbac_3142"/>
<dbReference type="KEGG" id="dba:Dbac_3142"/>
<feature type="transmembrane region" description="Helical" evidence="6">
    <location>
        <begin position="186"/>
        <end position="206"/>
    </location>
</feature>
<protein>
    <submittedName>
        <fullName evidence="7">Lysine exporter protein (LYSE/YGGA)</fullName>
    </submittedName>
</protein>
<dbReference type="EMBL" id="CP001629">
    <property type="protein sequence ID" value="ACU91217.1"/>
    <property type="molecule type" value="Genomic_DNA"/>
</dbReference>
<evidence type="ECO:0000256" key="1">
    <source>
        <dbReference type="ARBA" id="ARBA00004651"/>
    </source>
</evidence>
<dbReference type="Proteomes" id="UP000002216">
    <property type="component" value="Chromosome"/>
</dbReference>
<keyword evidence="8" id="KW-1185">Reference proteome</keyword>
<keyword evidence="2" id="KW-1003">Cell membrane</keyword>
<organism evidence="7 8">
    <name type="scientific">Desulfomicrobium baculatum (strain DSM 4028 / VKM B-1378 / X)</name>
    <name type="common">Desulfovibrio baculatus</name>
    <dbReference type="NCBI Taxonomy" id="525897"/>
    <lineage>
        <taxon>Bacteria</taxon>
        <taxon>Pseudomonadati</taxon>
        <taxon>Thermodesulfobacteriota</taxon>
        <taxon>Desulfovibrionia</taxon>
        <taxon>Desulfovibrionales</taxon>
        <taxon>Desulfomicrobiaceae</taxon>
        <taxon>Desulfomicrobium</taxon>
    </lineage>
</organism>
<dbReference type="HOGENOM" id="CLU_079569_0_1_7"/>
<dbReference type="PIRSF" id="PIRSF006324">
    <property type="entry name" value="LeuE"/>
    <property type="match status" value="1"/>
</dbReference>
<reference evidence="7 8" key="1">
    <citation type="journal article" date="2009" name="Stand. Genomic Sci.">
        <title>Complete genome sequence of Desulfomicrobium baculatum type strain (X).</title>
        <authorList>
            <person name="Copeland A."/>
            <person name="Spring S."/>
            <person name="Goker M."/>
            <person name="Schneider S."/>
            <person name="Lapidus A."/>
            <person name="Del Rio T.G."/>
            <person name="Tice H."/>
            <person name="Cheng J.F."/>
            <person name="Chen F."/>
            <person name="Nolan M."/>
            <person name="Bruce D."/>
            <person name="Goodwin L."/>
            <person name="Pitluck S."/>
            <person name="Ivanova N."/>
            <person name="Mavrommatis K."/>
            <person name="Ovchinnikova G."/>
            <person name="Pati A."/>
            <person name="Chen A."/>
            <person name="Palaniappan K."/>
            <person name="Land M."/>
            <person name="Hauser L."/>
            <person name="Chang Y.J."/>
            <person name="Jeffries C.C."/>
            <person name="Meincke L."/>
            <person name="Sims D."/>
            <person name="Brettin T."/>
            <person name="Detter J.C."/>
            <person name="Han C."/>
            <person name="Chain P."/>
            <person name="Bristow J."/>
            <person name="Eisen J.A."/>
            <person name="Markowitz V."/>
            <person name="Hugenholtz P."/>
            <person name="Kyrpides N.C."/>
            <person name="Klenk H.P."/>
            <person name="Lucas S."/>
        </authorList>
    </citation>
    <scope>NUCLEOTIDE SEQUENCE [LARGE SCALE GENOMIC DNA]</scope>
    <source>
        <strain evidence="8">DSM 4028 / VKM B-1378 / X</strain>
    </source>
</reference>
<proteinExistence type="predicted"/>
<dbReference type="OrthoDB" id="9807053at2"/>
<dbReference type="PANTHER" id="PTHR30086:SF21">
    <property type="entry name" value="TRANSPORT PROTEIN"/>
    <property type="match status" value="1"/>
</dbReference>
<gene>
    <name evidence="7" type="ordered locus">Dbac_3142</name>
</gene>
<dbReference type="Pfam" id="PF01810">
    <property type="entry name" value="LysE"/>
    <property type="match status" value="1"/>
</dbReference>
<evidence type="ECO:0000256" key="6">
    <source>
        <dbReference type="SAM" id="Phobius"/>
    </source>
</evidence>
<evidence type="ECO:0000256" key="2">
    <source>
        <dbReference type="ARBA" id="ARBA00022475"/>
    </source>
</evidence>
<sequence>MLELFTVATITILAVISPGADFAMVSRNSMMMSRRAGVLTAVGISLGVLVHVAYSLLGVGLIISRSAVLFNLIKYLGAAYLIFLGVSMLRARPAIPGTAPRPALSDAGALRTGFLTNATNPKTTLFVVSLFTQVISPRTPLAVQLGYGAFMSLAHLAWFILVACAFSSAPAQRTVASYRHHVERGIGGVLVCLGLTLALASLNQAWPH</sequence>
<dbReference type="GO" id="GO:0005886">
    <property type="term" value="C:plasma membrane"/>
    <property type="evidence" value="ECO:0007669"/>
    <property type="project" value="UniProtKB-SubCell"/>
</dbReference>
<keyword evidence="3 6" id="KW-0812">Transmembrane</keyword>
<dbReference type="PANTHER" id="PTHR30086">
    <property type="entry name" value="ARGININE EXPORTER PROTEIN ARGO"/>
    <property type="match status" value="1"/>
</dbReference>
<dbReference type="InterPro" id="IPR001123">
    <property type="entry name" value="LeuE-type"/>
</dbReference>
<evidence type="ECO:0000256" key="3">
    <source>
        <dbReference type="ARBA" id="ARBA00022692"/>
    </source>
</evidence>
<dbReference type="GO" id="GO:0015171">
    <property type="term" value="F:amino acid transmembrane transporter activity"/>
    <property type="evidence" value="ECO:0007669"/>
    <property type="project" value="TreeGrafter"/>
</dbReference>
<feature type="transmembrane region" description="Helical" evidence="6">
    <location>
        <begin position="145"/>
        <end position="166"/>
    </location>
</feature>
<keyword evidence="5 6" id="KW-0472">Membrane</keyword>
<dbReference type="RefSeq" id="WP_015775306.1">
    <property type="nucleotide sequence ID" value="NC_013173.1"/>
</dbReference>
<keyword evidence="4 6" id="KW-1133">Transmembrane helix</keyword>
<feature type="transmembrane region" description="Helical" evidence="6">
    <location>
        <begin position="38"/>
        <end position="63"/>
    </location>
</feature>
<evidence type="ECO:0000256" key="5">
    <source>
        <dbReference type="ARBA" id="ARBA00023136"/>
    </source>
</evidence>
<dbReference type="eggNOG" id="COG1280">
    <property type="taxonomic scope" value="Bacteria"/>
</dbReference>
<name>C7LX07_DESBD</name>